<dbReference type="InterPro" id="IPR058620">
    <property type="entry name" value="YtrI_C"/>
</dbReference>
<sequence length="157" mass="18336" precursor="true">MKKIKSFKFLIIFVTGFICGFVFGSSAINALISYRVDAYIEKIKYLESDIEEKNIKLEKYQESINNRKFILRSIELNIKLSKINEEEFDLILVEKSIKEKYKELLGKEVKSIDIDLVAEVIDKRILKIDGKEYQLKVDKILLSDILKLWITIVPIEG</sequence>
<reference evidence="2 3" key="2">
    <citation type="journal article" date="2012" name="Stand. Genomic Sci.">
        <title>Complete Genome Sequence of Clostridium clariflavum DSM 19732.</title>
        <authorList>
            <person name="Izquierdo J.A."/>
            <person name="Goodwin L."/>
            <person name="Davenport K.W."/>
            <person name="Teshima H."/>
            <person name="Bruce D."/>
            <person name="Detter C."/>
            <person name="Tapia R."/>
            <person name="Han S."/>
            <person name="Land M."/>
            <person name="Hauser L."/>
            <person name="Jeffries C.D."/>
            <person name="Han J."/>
            <person name="Pitluck S."/>
            <person name="Nolan M."/>
            <person name="Chen A."/>
            <person name="Huntemann M."/>
            <person name="Mavromatis K."/>
            <person name="Mikhailova N."/>
            <person name="Liolios K."/>
            <person name="Woyke T."/>
            <person name="Lynd L.R."/>
        </authorList>
    </citation>
    <scope>NUCLEOTIDE SEQUENCE [LARGE SCALE GENOMIC DNA]</scope>
    <source>
        <strain evidence="3">DSM 19732 / NBRC 101661 / EBR45</strain>
    </source>
</reference>
<dbReference type="EMBL" id="CP003065">
    <property type="protein sequence ID" value="AEV67760.1"/>
    <property type="molecule type" value="Genomic_DNA"/>
</dbReference>
<protein>
    <recommendedName>
        <fullName evidence="1">Sporulation membrane protein YtrI C-terminal domain-containing protein</fullName>
    </recommendedName>
</protein>
<reference evidence="3" key="1">
    <citation type="submission" date="2011-12" db="EMBL/GenBank/DDBJ databases">
        <title>Complete sequence of Clostridium clariflavum DSM 19732.</title>
        <authorList>
            <consortium name="US DOE Joint Genome Institute"/>
            <person name="Lucas S."/>
            <person name="Han J."/>
            <person name="Lapidus A."/>
            <person name="Cheng J.-F."/>
            <person name="Goodwin L."/>
            <person name="Pitluck S."/>
            <person name="Peters L."/>
            <person name="Teshima H."/>
            <person name="Detter J.C."/>
            <person name="Han C."/>
            <person name="Tapia R."/>
            <person name="Land M."/>
            <person name="Hauser L."/>
            <person name="Kyrpides N."/>
            <person name="Ivanova N."/>
            <person name="Pagani I."/>
            <person name="Kitzmiller T."/>
            <person name="Lynd L."/>
            <person name="Izquierdo J."/>
            <person name="Woyke T."/>
        </authorList>
    </citation>
    <scope>NUCLEOTIDE SEQUENCE [LARGE SCALE GENOMIC DNA]</scope>
    <source>
        <strain evidence="3">DSM 19732 / NBRC 101661 / EBR45</strain>
    </source>
</reference>
<keyword evidence="3" id="KW-1185">Reference proteome</keyword>
<feature type="domain" description="Sporulation membrane protein YtrI C-terminal" evidence="1">
    <location>
        <begin position="74"/>
        <end position="152"/>
    </location>
</feature>
<evidence type="ECO:0000313" key="2">
    <source>
        <dbReference type="EMBL" id="AEV67760.1"/>
    </source>
</evidence>
<dbReference type="eggNOG" id="ENOG5032UBI">
    <property type="taxonomic scope" value="Bacteria"/>
</dbReference>
<evidence type="ECO:0000313" key="3">
    <source>
        <dbReference type="Proteomes" id="UP000005435"/>
    </source>
</evidence>
<dbReference type="KEGG" id="ccl:Clocl_1085"/>
<accession>G8LXP9</accession>
<name>G8LXP9_ACECE</name>
<organism evidence="2 3">
    <name type="scientific">Acetivibrio clariflavus (strain DSM 19732 / NBRC 101661 / EBR45)</name>
    <name type="common">Clostridium clariflavum</name>
    <dbReference type="NCBI Taxonomy" id="720554"/>
    <lineage>
        <taxon>Bacteria</taxon>
        <taxon>Bacillati</taxon>
        <taxon>Bacillota</taxon>
        <taxon>Clostridia</taxon>
        <taxon>Eubacteriales</taxon>
        <taxon>Oscillospiraceae</taxon>
        <taxon>Acetivibrio</taxon>
    </lineage>
</organism>
<gene>
    <name evidence="2" type="ordered locus">Clocl_1085</name>
</gene>
<dbReference type="AlphaFoldDB" id="G8LXP9"/>
<proteinExistence type="predicted"/>
<dbReference type="RefSeq" id="WP_014254378.1">
    <property type="nucleotide sequence ID" value="NC_016627.1"/>
</dbReference>
<dbReference type="OrthoDB" id="1908598at2"/>
<dbReference type="HOGENOM" id="CLU_142122_0_0_9"/>
<dbReference type="STRING" id="720554.Clocl_1085"/>
<evidence type="ECO:0000259" key="1">
    <source>
        <dbReference type="Pfam" id="PF26347"/>
    </source>
</evidence>
<dbReference type="Pfam" id="PF26347">
    <property type="entry name" value="YtrI_sporulation"/>
    <property type="match status" value="1"/>
</dbReference>
<dbReference type="Proteomes" id="UP000005435">
    <property type="component" value="Chromosome"/>
</dbReference>